<protein>
    <submittedName>
        <fullName evidence="1">Uncharacterized protein</fullName>
    </submittedName>
</protein>
<keyword evidence="2" id="KW-1185">Reference proteome</keyword>
<accession>A0AA36HVL2</accession>
<evidence type="ECO:0000313" key="2">
    <source>
        <dbReference type="Proteomes" id="UP001178507"/>
    </source>
</evidence>
<comment type="caution">
    <text evidence="1">The sequence shown here is derived from an EMBL/GenBank/DDBJ whole genome shotgun (WGS) entry which is preliminary data.</text>
</comment>
<name>A0AA36HVL2_9DINO</name>
<organism evidence="1 2">
    <name type="scientific">Effrenium voratum</name>
    <dbReference type="NCBI Taxonomy" id="2562239"/>
    <lineage>
        <taxon>Eukaryota</taxon>
        <taxon>Sar</taxon>
        <taxon>Alveolata</taxon>
        <taxon>Dinophyceae</taxon>
        <taxon>Suessiales</taxon>
        <taxon>Symbiodiniaceae</taxon>
        <taxon>Effrenium</taxon>
    </lineage>
</organism>
<reference evidence="1" key="1">
    <citation type="submission" date="2023-08" db="EMBL/GenBank/DDBJ databases">
        <authorList>
            <person name="Chen Y."/>
            <person name="Shah S."/>
            <person name="Dougan E. K."/>
            <person name="Thang M."/>
            <person name="Chan C."/>
        </authorList>
    </citation>
    <scope>NUCLEOTIDE SEQUENCE</scope>
</reference>
<sequence length="193" mass="20167">MVKTALGVGRRNEKSIEARTSSGRRRLAGLVAGGAACRGLWVAARGGATQWPSGNRFSAAMQKLFGEAGRPVYRAALSPVQISKPVLGVESAELEASQDALVASLGTDELRAMHLADVCLANNHALRRSELPHGLAASAAAAAAAAATADFWATELRNDISCALRRNGEVAVVFLTCADADLAFELARLLLDD</sequence>
<dbReference type="EMBL" id="CAUJNA010000323">
    <property type="protein sequence ID" value="CAJ1375457.1"/>
    <property type="molecule type" value="Genomic_DNA"/>
</dbReference>
<dbReference type="AlphaFoldDB" id="A0AA36HVL2"/>
<evidence type="ECO:0000313" key="1">
    <source>
        <dbReference type="EMBL" id="CAJ1375457.1"/>
    </source>
</evidence>
<dbReference type="Proteomes" id="UP001178507">
    <property type="component" value="Unassembled WGS sequence"/>
</dbReference>
<gene>
    <name evidence="1" type="ORF">EVOR1521_LOCUS4724</name>
</gene>
<proteinExistence type="predicted"/>